<comment type="cofactor">
    <cofactor evidence="6">
        <name>Co(2+)</name>
        <dbReference type="ChEBI" id="CHEBI:48828"/>
    </cofactor>
    <cofactor evidence="6">
        <name>Zn(2+)</name>
        <dbReference type="ChEBI" id="CHEBI:29105"/>
    </cofactor>
    <cofactor evidence="6">
        <name>Mn(2+)</name>
        <dbReference type="ChEBI" id="CHEBI:29035"/>
    </cofactor>
    <cofactor evidence="6">
        <name>Fe(2+)</name>
        <dbReference type="ChEBI" id="CHEBI:29033"/>
    </cofactor>
    <text evidence="6">Binds 2 divalent metal cations per subunit. Has a high-affinity and a low affinity metal-binding site. The true nature of the physiological cofactor is under debate. The enzyme is active with cobalt, zinc, manganese or divalent iron ions. Most likely, methionine aminopeptidases function as mononuclear Fe(2+)-metalloproteases under physiological conditions, and the catalytically relevant metal-binding site has been assigned to the histidine-containing high-affinity site.</text>
</comment>
<feature type="binding site" evidence="6">
    <location>
        <position position="78"/>
    </location>
    <ligand>
        <name>substrate</name>
    </ligand>
</feature>
<evidence type="ECO:0000256" key="4">
    <source>
        <dbReference type="ARBA" id="ARBA00022723"/>
    </source>
</evidence>
<feature type="domain" description="Peptidase M24" evidence="8">
    <location>
        <begin position="12"/>
        <end position="241"/>
    </location>
</feature>
<comment type="function">
    <text evidence="1 6">Removes the N-terminal methionine from nascent proteins. The N-terminal methionine is often cleaved when the second residue in the primary sequence is small and uncharged (Met-Ala-, Cys, Gly, Pro, Ser, Thr, or Val). Requires deformylation of the N(alpha)-formylated initiator methionine before it can be hydrolyzed.</text>
</comment>
<dbReference type="EMBL" id="PPTP01000003">
    <property type="protein sequence ID" value="RDB56137.1"/>
    <property type="molecule type" value="Genomic_DNA"/>
</dbReference>
<organism evidence="9 10">
    <name type="scientific">Senegalimassilia anaerobia</name>
    <dbReference type="NCBI Taxonomy" id="1473216"/>
    <lineage>
        <taxon>Bacteria</taxon>
        <taxon>Bacillati</taxon>
        <taxon>Actinomycetota</taxon>
        <taxon>Coriobacteriia</taxon>
        <taxon>Coriobacteriales</taxon>
        <taxon>Coriobacteriaceae</taxon>
        <taxon>Senegalimassilia</taxon>
    </lineage>
</organism>
<dbReference type="PRINTS" id="PR00599">
    <property type="entry name" value="MAPEPTIDASE"/>
</dbReference>
<evidence type="ECO:0000313" key="9">
    <source>
        <dbReference type="EMBL" id="RDB56137.1"/>
    </source>
</evidence>
<gene>
    <name evidence="6 9" type="primary">map</name>
    <name evidence="9" type="ORF">C1880_04415</name>
</gene>
<evidence type="ECO:0000259" key="8">
    <source>
        <dbReference type="Pfam" id="PF00557"/>
    </source>
</evidence>
<evidence type="ECO:0000256" key="5">
    <source>
        <dbReference type="ARBA" id="ARBA00022801"/>
    </source>
</evidence>
<sequence length="257" mass="27569">MSVILKSPGEIEAMKAAGQLSAEVLRKVGELVKPGVSTLELDEFAETYIREHGGIPAFKGYGGFPGTICASVNEQIVHGIPSKKVVLRDGDILSVDTGATVDGWVGDNAWTFAVGKISDQKRKLLKVTEECLWAGLDCAVAGNHLGDIGHAVQSIAENAGFGVVREYVGHGVGRNMHEEPNVPNYGHRHLGMKLQVGMVLAIEPMINMGSRKVLQGKDGWLVSTRDGKPSAHFEKMVAITEDGPVILTTEPDHRCPL</sequence>
<dbReference type="GO" id="GO:0006508">
    <property type="term" value="P:proteolysis"/>
    <property type="evidence" value="ECO:0007669"/>
    <property type="project" value="UniProtKB-KW"/>
</dbReference>
<dbReference type="PROSITE" id="PS00680">
    <property type="entry name" value="MAP_1"/>
    <property type="match status" value="1"/>
</dbReference>
<keyword evidence="4 6" id="KW-0479">Metal-binding</keyword>
<dbReference type="OrthoDB" id="9802055at2"/>
<dbReference type="STRING" id="1034345.GCA_000236865_00435"/>
<evidence type="ECO:0000256" key="3">
    <source>
        <dbReference type="ARBA" id="ARBA00022670"/>
    </source>
</evidence>
<dbReference type="Pfam" id="PF00557">
    <property type="entry name" value="Peptidase_M24"/>
    <property type="match status" value="1"/>
</dbReference>
<dbReference type="InterPro" id="IPR000994">
    <property type="entry name" value="Pept_M24"/>
</dbReference>
<feature type="binding site" evidence="6">
    <location>
        <position position="234"/>
    </location>
    <ligand>
        <name>a divalent metal cation</name>
        <dbReference type="ChEBI" id="CHEBI:60240"/>
        <label>2</label>
        <note>catalytic</note>
    </ligand>
</feature>
<keyword evidence="2 6" id="KW-0031">Aminopeptidase</keyword>
<feature type="binding site" evidence="6">
    <location>
        <position position="96"/>
    </location>
    <ligand>
        <name>a divalent metal cation</name>
        <dbReference type="ChEBI" id="CHEBI:60240"/>
        <label>1</label>
    </ligand>
</feature>
<dbReference type="SUPFAM" id="SSF55920">
    <property type="entry name" value="Creatinase/aminopeptidase"/>
    <property type="match status" value="1"/>
</dbReference>
<evidence type="ECO:0000256" key="2">
    <source>
        <dbReference type="ARBA" id="ARBA00022438"/>
    </source>
</evidence>
<dbReference type="GO" id="GO:0004239">
    <property type="term" value="F:initiator methionyl aminopeptidase activity"/>
    <property type="evidence" value="ECO:0007669"/>
    <property type="project" value="UniProtKB-UniRule"/>
</dbReference>
<dbReference type="PANTHER" id="PTHR43330">
    <property type="entry name" value="METHIONINE AMINOPEPTIDASE"/>
    <property type="match status" value="1"/>
</dbReference>
<name>A0A369LBS4_9ACTN</name>
<comment type="caution">
    <text evidence="9">The sequence shown here is derived from an EMBL/GenBank/DDBJ whole genome shotgun (WGS) entry which is preliminary data.</text>
</comment>
<reference evidence="9 10" key="1">
    <citation type="journal article" date="2018" name="Elife">
        <title>Discovery and characterization of a prevalent human gut bacterial enzyme sufficient for the inactivation of a family of plant toxins.</title>
        <authorList>
            <person name="Koppel N."/>
            <person name="Bisanz J.E."/>
            <person name="Pandelia M.E."/>
            <person name="Turnbaugh P.J."/>
            <person name="Balskus E.P."/>
        </authorList>
    </citation>
    <scope>NUCLEOTIDE SEQUENCE [LARGE SCALE GENOMIC DNA]</scope>
    <source>
        <strain evidence="10">anaerobia AP69FAA</strain>
    </source>
</reference>
<dbReference type="GO" id="GO:0005829">
    <property type="term" value="C:cytosol"/>
    <property type="evidence" value="ECO:0007669"/>
    <property type="project" value="TreeGrafter"/>
</dbReference>
<comment type="similarity">
    <text evidence="6">Belongs to the peptidase M24A family. Methionine aminopeptidase type 1 subfamily.</text>
</comment>
<dbReference type="GO" id="GO:0070006">
    <property type="term" value="F:metalloaminopeptidase activity"/>
    <property type="evidence" value="ECO:0007669"/>
    <property type="project" value="UniProtKB-UniRule"/>
</dbReference>
<feature type="binding site" evidence="6">
    <location>
        <position position="107"/>
    </location>
    <ligand>
        <name>a divalent metal cation</name>
        <dbReference type="ChEBI" id="CHEBI:60240"/>
        <label>1</label>
    </ligand>
</feature>
<keyword evidence="3 6" id="KW-0645">Protease</keyword>
<dbReference type="PANTHER" id="PTHR43330:SF27">
    <property type="entry name" value="METHIONINE AMINOPEPTIDASE"/>
    <property type="match status" value="1"/>
</dbReference>
<keyword evidence="5 6" id="KW-0378">Hydrolase</keyword>
<proteinExistence type="inferred from homology"/>
<feature type="binding site" evidence="6">
    <location>
        <position position="203"/>
    </location>
    <ligand>
        <name>a divalent metal cation</name>
        <dbReference type="ChEBI" id="CHEBI:60240"/>
        <label>2</label>
        <note>catalytic</note>
    </ligand>
</feature>
<dbReference type="GO" id="GO:0046872">
    <property type="term" value="F:metal ion binding"/>
    <property type="evidence" value="ECO:0007669"/>
    <property type="project" value="UniProtKB-UniRule"/>
</dbReference>
<dbReference type="InterPro" id="IPR002467">
    <property type="entry name" value="Pept_M24A_MAP1"/>
</dbReference>
<dbReference type="NCBIfam" id="TIGR00500">
    <property type="entry name" value="met_pdase_I"/>
    <property type="match status" value="1"/>
</dbReference>
<feature type="binding site" evidence="6">
    <location>
        <position position="170"/>
    </location>
    <ligand>
        <name>a divalent metal cation</name>
        <dbReference type="ChEBI" id="CHEBI:60240"/>
        <label>2</label>
        <note>catalytic</note>
    </ligand>
</feature>
<evidence type="ECO:0000313" key="10">
    <source>
        <dbReference type="Proteomes" id="UP000253792"/>
    </source>
</evidence>
<dbReference type="InterPro" id="IPR001714">
    <property type="entry name" value="Pept_M24_MAP"/>
</dbReference>
<evidence type="ECO:0000256" key="7">
    <source>
        <dbReference type="RuleBase" id="RU003653"/>
    </source>
</evidence>
<evidence type="ECO:0000256" key="1">
    <source>
        <dbReference type="ARBA" id="ARBA00002521"/>
    </source>
</evidence>
<keyword evidence="10" id="KW-1185">Reference proteome</keyword>
<dbReference type="RefSeq" id="WP_114620449.1">
    <property type="nucleotide sequence ID" value="NZ_PPTP01000003.1"/>
</dbReference>
<dbReference type="InterPro" id="IPR036005">
    <property type="entry name" value="Creatinase/aminopeptidase-like"/>
</dbReference>
<feature type="binding site" evidence="6">
    <location>
        <position position="107"/>
    </location>
    <ligand>
        <name>a divalent metal cation</name>
        <dbReference type="ChEBI" id="CHEBI:60240"/>
        <label>2</label>
        <note>catalytic</note>
    </ligand>
</feature>
<accession>A0A369LBS4</accession>
<dbReference type="HAMAP" id="MF_01974">
    <property type="entry name" value="MetAP_1"/>
    <property type="match status" value="1"/>
</dbReference>
<dbReference type="Gene3D" id="3.90.230.10">
    <property type="entry name" value="Creatinase/methionine aminopeptidase superfamily"/>
    <property type="match status" value="1"/>
</dbReference>
<dbReference type="AlphaFoldDB" id="A0A369LBS4"/>
<evidence type="ECO:0000256" key="6">
    <source>
        <dbReference type="HAMAP-Rule" id="MF_01974"/>
    </source>
</evidence>
<protein>
    <recommendedName>
        <fullName evidence="6 7">Methionine aminopeptidase</fullName>
        <shortName evidence="6">MAP</shortName>
        <shortName evidence="6">MetAP</shortName>
        <ecNumber evidence="6 7">3.4.11.18</ecNumber>
    </recommendedName>
    <alternativeName>
        <fullName evidence="6">Peptidase M</fullName>
    </alternativeName>
</protein>
<dbReference type="CDD" id="cd01086">
    <property type="entry name" value="MetAP1"/>
    <property type="match status" value="1"/>
</dbReference>
<feature type="binding site" evidence="6">
    <location>
        <position position="177"/>
    </location>
    <ligand>
        <name>substrate</name>
    </ligand>
</feature>
<comment type="subunit">
    <text evidence="6">Monomer.</text>
</comment>
<dbReference type="Proteomes" id="UP000253792">
    <property type="component" value="Unassembled WGS sequence"/>
</dbReference>
<feature type="binding site" evidence="6">
    <location>
        <position position="234"/>
    </location>
    <ligand>
        <name>a divalent metal cation</name>
        <dbReference type="ChEBI" id="CHEBI:60240"/>
        <label>1</label>
    </ligand>
</feature>
<dbReference type="EC" id="3.4.11.18" evidence="6 7"/>
<comment type="catalytic activity">
    <reaction evidence="6 7">
        <text>Release of N-terminal amino acids, preferentially methionine, from peptides and arylamides.</text>
        <dbReference type="EC" id="3.4.11.18"/>
    </reaction>
</comment>